<evidence type="ECO:0000256" key="2">
    <source>
        <dbReference type="ARBA" id="ARBA00022692"/>
    </source>
</evidence>
<dbReference type="GO" id="GO:0016020">
    <property type="term" value="C:membrane"/>
    <property type="evidence" value="ECO:0007669"/>
    <property type="project" value="UniProtKB-SubCell"/>
</dbReference>
<evidence type="ECO:0000313" key="9">
    <source>
        <dbReference type="Proteomes" id="UP000235114"/>
    </source>
</evidence>
<dbReference type="PANTHER" id="PTHR43847:SF1">
    <property type="entry name" value="BLL3993 PROTEIN"/>
    <property type="match status" value="1"/>
</dbReference>
<evidence type="ECO:0008006" key="10">
    <source>
        <dbReference type="Google" id="ProtNLM"/>
    </source>
</evidence>
<feature type="transmembrane region" description="Helical" evidence="5">
    <location>
        <begin position="129"/>
        <end position="154"/>
    </location>
</feature>
<gene>
    <name evidence="6" type="ORF">CU635_22185</name>
    <name evidence="7" type="ORF">CVD25_11795</name>
</gene>
<dbReference type="Proteomes" id="UP000235114">
    <property type="component" value="Unassembled WGS sequence"/>
</dbReference>
<dbReference type="AlphaFoldDB" id="A0A2N5GFV1"/>
<keyword evidence="2 5" id="KW-0812">Transmembrane</keyword>
<organism evidence="6 8">
    <name type="scientific">Bacillus canaveralius</name>
    <dbReference type="NCBI Taxonomy" id="1403243"/>
    <lineage>
        <taxon>Bacteria</taxon>
        <taxon>Bacillati</taxon>
        <taxon>Bacillota</taxon>
        <taxon>Bacilli</taxon>
        <taxon>Bacillales</taxon>
        <taxon>Bacillaceae</taxon>
        <taxon>Bacillus</taxon>
    </lineage>
</organism>
<protein>
    <recommendedName>
        <fullName evidence="10">Isoprenylcysteine carboxyl methyltransferase</fullName>
    </recommendedName>
</protein>
<keyword evidence="9" id="KW-1185">Reference proteome</keyword>
<dbReference type="Gene3D" id="1.20.120.1630">
    <property type="match status" value="1"/>
</dbReference>
<feature type="transmembrane region" description="Helical" evidence="5">
    <location>
        <begin position="68"/>
        <end position="87"/>
    </location>
</feature>
<dbReference type="EMBL" id="PGVD01000031">
    <property type="protein sequence ID" value="PLR96466.1"/>
    <property type="molecule type" value="Genomic_DNA"/>
</dbReference>
<evidence type="ECO:0000313" key="6">
    <source>
        <dbReference type="EMBL" id="PLR79605.1"/>
    </source>
</evidence>
<evidence type="ECO:0000256" key="5">
    <source>
        <dbReference type="SAM" id="Phobius"/>
    </source>
</evidence>
<keyword evidence="4 5" id="KW-0472">Membrane</keyword>
<dbReference type="OrthoDB" id="7203053at2"/>
<evidence type="ECO:0000256" key="3">
    <source>
        <dbReference type="ARBA" id="ARBA00022989"/>
    </source>
</evidence>
<dbReference type="GO" id="GO:0004671">
    <property type="term" value="F:protein C-terminal S-isoprenylcysteine carboxyl O-methyltransferase activity"/>
    <property type="evidence" value="ECO:0007669"/>
    <property type="project" value="InterPro"/>
</dbReference>
<evidence type="ECO:0000256" key="1">
    <source>
        <dbReference type="ARBA" id="ARBA00004141"/>
    </source>
</evidence>
<dbReference type="EMBL" id="PGVA01000084">
    <property type="protein sequence ID" value="PLR79605.1"/>
    <property type="molecule type" value="Genomic_DNA"/>
</dbReference>
<dbReference type="Pfam" id="PF04140">
    <property type="entry name" value="ICMT"/>
    <property type="match status" value="1"/>
</dbReference>
<evidence type="ECO:0000313" key="8">
    <source>
        <dbReference type="Proteomes" id="UP000234951"/>
    </source>
</evidence>
<proteinExistence type="predicted"/>
<accession>A0A2N5GFV1</accession>
<reference evidence="6 8" key="1">
    <citation type="submission" date="2017-11" db="EMBL/GenBank/DDBJ databases">
        <title>Comparitive Functional Genomics of Dry Heat Resistant strains isolated from the Viking Spacecraft.</title>
        <authorList>
            <person name="Seuylemezian A."/>
            <person name="Cooper K."/>
            <person name="Vaishampayan P."/>
        </authorList>
    </citation>
    <scope>NUCLEOTIDE SEQUENCE [LARGE SCALE GENOMIC DNA]</scope>
    <source>
        <strain evidence="6 8">M4.6</strain>
    </source>
</reference>
<dbReference type="InterPro" id="IPR052527">
    <property type="entry name" value="Metal_cation-efflux_comp"/>
</dbReference>
<reference evidence="7 9" key="2">
    <citation type="submission" date="2017-12" db="EMBL/GenBank/DDBJ databases">
        <title>Comparative Functional Genomics of Dry Heat Resistant strains isolated from the Viking Spacecraft.</title>
        <authorList>
            <person name="Seuylemezian A."/>
            <person name="Cooper K."/>
            <person name="Vaishampayan P."/>
        </authorList>
    </citation>
    <scope>NUCLEOTIDE SEQUENCE [LARGE SCALE GENOMIC DNA]</scope>
    <source>
        <strain evidence="7 9">ATCC 29669</strain>
    </source>
</reference>
<dbReference type="RefSeq" id="WP_101579532.1">
    <property type="nucleotide sequence ID" value="NZ_PGVA01000084.1"/>
</dbReference>
<dbReference type="InterPro" id="IPR007269">
    <property type="entry name" value="ICMT_MeTrfase"/>
</dbReference>
<evidence type="ECO:0000256" key="4">
    <source>
        <dbReference type="ARBA" id="ARBA00023136"/>
    </source>
</evidence>
<comment type="subcellular location">
    <subcellularLocation>
        <location evidence="1">Membrane</location>
        <topology evidence="1">Multi-pass membrane protein</topology>
    </subcellularLocation>
</comment>
<sequence>MLFFIFLAVVITQRIIELVIAKRNERWLKKRGAIEFGKAHYRIIVFIHALFFICLLFEVIYFKKELSFFWPLLLVLFLITQAGRIWALTSLGRYWNTKIIVLPGSEVVKKGPYQFMKHPNYVIVSLELLIVPLLFDAYITALLFSMLNALILSIRIPAEEKALKDLTEYDRRFAATNRFIPKNVNKV</sequence>
<dbReference type="PANTHER" id="PTHR43847">
    <property type="entry name" value="BLL3993 PROTEIN"/>
    <property type="match status" value="1"/>
</dbReference>
<evidence type="ECO:0000313" key="7">
    <source>
        <dbReference type="EMBL" id="PLR96466.1"/>
    </source>
</evidence>
<comment type="caution">
    <text evidence="6">The sequence shown here is derived from an EMBL/GenBank/DDBJ whole genome shotgun (WGS) entry which is preliminary data.</text>
</comment>
<name>A0A2N5GFV1_9BACI</name>
<dbReference type="Proteomes" id="UP000234951">
    <property type="component" value="Unassembled WGS sequence"/>
</dbReference>
<feature type="transmembrane region" description="Helical" evidence="5">
    <location>
        <begin position="40"/>
        <end position="61"/>
    </location>
</feature>
<keyword evidence="3 5" id="KW-1133">Transmembrane helix</keyword>